<feature type="region of interest" description="Disordered" evidence="2">
    <location>
        <begin position="165"/>
        <end position="189"/>
    </location>
</feature>
<dbReference type="InterPro" id="IPR050517">
    <property type="entry name" value="DDR_Repair_Kinase"/>
</dbReference>
<gene>
    <name evidence="6" type="ORF">DASC09_035420</name>
</gene>
<dbReference type="InterPro" id="IPR046807">
    <property type="entry name" value="Tra1_central"/>
</dbReference>
<dbReference type="InterPro" id="IPR014009">
    <property type="entry name" value="PIK_FAT"/>
</dbReference>
<evidence type="ECO:0000259" key="4">
    <source>
        <dbReference type="PROSITE" id="PS51189"/>
    </source>
</evidence>
<dbReference type="GO" id="GO:0000124">
    <property type="term" value="C:SAGA complex"/>
    <property type="evidence" value="ECO:0007669"/>
    <property type="project" value="TreeGrafter"/>
</dbReference>
<dbReference type="EMBL" id="BTFZ01000011">
    <property type="protein sequence ID" value="GMM36217.1"/>
    <property type="molecule type" value="Genomic_DNA"/>
</dbReference>
<dbReference type="RefSeq" id="XP_064853213.1">
    <property type="nucleotide sequence ID" value="XM_064997141.1"/>
</dbReference>
<name>A0AAV5QNW4_9ASCO</name>
<proteinExistence type="inferred from homology"/>
<dbReference type="Pfam" id="PF02259">
    <property type="entry name" value="FAT"/>
    <property type="match status" value="1"/>
</dbReference>
<dbReference type="InterPro" id="IPR000403">
    <property type="entry name" value="PI3/4_kinase_cat_dom"/>
</dbReference>
<organism evidence="6 7">
    <name type="scientific">Saccharomycopsis crataegensis</name>
    <dbReference type="NCBI Taxonomy" id="43959"/>
    <lineage>
        <taxon>Eukaryota</taxon>
        <taxon>Fungi</taxon>
        <taxon>Dikarya</taxon>
        <taxon>Ascomycota</taxon>
        <taxon>Saccharomycotina</taxon>
        <taxon>Saccharomycetes</taxon>
        <taxon>Saccharomycopsidaceae</taxon>
        <taxon>Saccharomycopsis</taxon>
    </lineage>
</organism>
<dbReference type="InterPro" id="IPR046805">
    <property type="entry name" value="Tra1_ring"/>
</dbReference>
<dbReference type="GO" id="GO:0035267">
    <property type="term" value="C:NuA4 histone acetyltransferase complex"/>
    <property type="evidence" value="ECO:0007669"/>
    <property type="project" value="TreeGrafter"/>
</dbReference>
<dbReference type="PANTHER" id="PTHR11139:SF1">
    <property type="entry name" value="TRANSFORMATION_TRANSCRIPTION DOMAIN-ASSOCIATED PROTEIN"/>
    <property type="match status" value="1"/>
</dbReference>
<dbReference type="PROSITE" id="PS51189">
    <property type="entry name" value="FAT"/>
    <property type="match status" value="1"/>
</dbReference>
<reference evidence="6 7" key="1">
    <citation type="journal article" date="2023" name="Elife">
        <title>Identification of key yeast species and microbe-microbe interactions impacting larval growth of Drosophila in the wild.</title>
        <authorList>
            <person name="Mure A."/>
            <person name="Sugiura Y."/>
            <person name="Maeda R."/>
            <person name="Honda K."/>
            <person name="Sakurai N."/>
            <person name="Takahashi Y."/>
            <person name="Watada M."/>
            <person name="Katoh T."/>
            <person name="Gotoh A."/>
            <person name="Gotoh Y."/>
            <person name="Taniguchi I."/>
            <person name="Nakamura K."/>
            <person name="Hayashi T."/>
            <person name="Katayama T."/>
            <person name="Uemura T."/>
            <person name="Hattori Y."/>
        </authorList>
    </citation>
    <scope>NUCLEOTIDE SEQUENCE [LARGE SCALE GENOMIC DNA]</scope>
    <source>
        <strain evidence="6 7">SC-9</strain>
    </source>
</reference>
<comment type="caution">
    <text evidence="6">The sequence shown here is derived from an EMBL/GenBank/DDBJ whole genome shotgun (WGS) entry which is preliminary data.</text>
</comment>
<evidence type="ECO:0000259" key="3">
    <source>
        <dbReference type="PROSITE" id="PS50290"/>
    </source>
</evidence>
<dbReference type="PROSITE" id="PS50290">
    <property type="entry name" value="PI3_4_KINASE_3"/>
    <property type="match status" value="1"/>
</dbReference>
<keyword evidence="7" id="KW-1185">Reference proteome</keyword>
<dbReference type="PANTHER" id="PTHR11139">
    <property type="entry name" value="ATAXIA TELANGIECTASIA MUTATED ATM -RELATED"/>
    <property type="match status" value="1"/>
</dbReference>
<dbReference type="GO" id="GO:0005634">
    <property type="term" value="C:nucleus"/>
    <property type="evidence" value="ECO:0007669"/>
    <property type="project" value="TreeGrafter"/>
</dbReference>
<dbReference type="InterPro" id="IPR036940">
    <property type="entry name" value="PI3/4_kinase_cat_sf"/>
</dbReference>
<dbReference type="SUPFAM" id="SSF56112">
    <property type="entry name" value="Protein kinase-like (PK-like)"/>
    <property type="match status" value="1"/>
</dbReference>
<dbReference type="InterPro" id="IPR011009">
    <property type="entry name" value="Kinase-like_dom_sf"/>
</dbReference>
<evidence type="ECO:0000313" key="7">
    <source>
        <dbReference type="Proteomes" id="UP001360560"/>
    </source>
</evidence>
<dbReference type="Pfam" id="PF20175">
    <property type="entry name" value="Tra1_central"/>
    <property type="match status" value="1"/>
</dbReference>
<dbReference type="Pfam" id="PF20206">
    <property type="entry name" value="Tra1_ring"/>
    <property type="match status" value="1"/>
</dbReference>
<feature type="compositionally biased region" description="Basic and acidic residues" evidence="2">
    <location>
        <begin position="3175"/>
        <end position="3237"/>
    </location>
</feature>
<dbReference type="GO" id="GO:0006355">
    <property type="term" value="P:regulation of DNA-templated transcription"/>
    <property type="evidence" value="ECO:0007669"/>
    <property type="project" value="TreeGrafter"/>
</dbReference>
<feature type="domain" description="PI3K/PI4K catalytic" evidence="3">
    <location>
        <begin position="3618"/>
        <end position="3977"/>
    </location>
</feature>
<protein>
    <recommendedName>
        <fullName evidence="8">Non-specific serine/threonine protein kinase</fullName>
    </recommendedName>
</protein>
<evidence type="ECO:0000256" key="1">
    <source>
        <dbReference type="ARBA" id="ARBA00007234"/>
    </source>
</evidence>
<feature type="compositionally biased region" description="Basic and acidic residues" evidence="2">
    <location>
        <begin position="3334"/>
        <end position="3374"/>
    </location>
</feature>
<dbReference type="GeneID" id="90074192"/>
<feature type="domain" description="FATC" evidence="5">
    <location>
        <begin position="3957"/>
        <end position="3989"/>
    </location>
</feature>
<dbReference type="PROSITE" id="PS51190">
    <property type="entry name" value="FATC"/>
    <property type="match status" value="1"/>
</dbReference>
<feature type="compositionally biased region" description="Polar residues" evidence="2">
    <location>
        <begin position="3401"/>
        <end position="3427"/>
    </location>
</feature>
<dbReference type="InterPro" id="IPR003152">
    <property type="entry name" value="FATC_dom"/>
</dbReference>
<dbReference type="InterPro" id="IPR003151">
    <property type="entry name" value="PIK-rel_kinase_FAT"/>
</dbReference>
<comment type="similarity">
    <text evidence="1">Belongs to the PI3/PI4-kinase family. TRA1 subfamily.</text>
</comment>
<evidence type="ECO:0000313" key="6">
    <source>
        <dbReference type="EMBL" id="GMM36217.1"/>
    </source>
</evidence>
<dbReference type="Proteomes" id="UP001360560">
    <property type="component" value="Unassembled WGS sequence"/>
</dbReference>
<evidence type="ECO:0000259" key="5">
    <source>
        <dbReference type="PROSITE" id="PS51190"/>
    </source>
</evidence>
<dbReference type="SMART" id="SM00146">
    <property type="entry name" value="PI3Kc"/>
    <property type="match status" value="1"/>
</dbReference>
<feature type="compositionally biased region" description="Polar residues" evidence="2">
    <location>
        <begin position="3238"/>
        <end position="3248"/>
    </location>
</feature>
<dbReference type="InterPro" id="IPR016024">
    <property type="entry name" value="ARM-type_fold"/>
</dbReference>
<feature type="domain" description="FAT" evidence="4">
    <location>
        <begin position="2602"/>
        <end position="3156"/>
    </location>
</feature>
<dbReference type="SUPFAM" id="SSF48371">
    <property type="entry name" value="ARM repeat"/>
    <property type="match status" value="2"/>
</dbReference>
<accession>A0AAV5QNW4</accession>
<sequence>MSYTEQINTFSEKLGGDSDLKAKHTALMELCDVLESFLGSGEYGYFLEKLVPIFVQLLESVAITFSSLSLEHKIRNSVLEIFHRAVCNDILSPYAPEILDQMHKVLRTDNEDNGVLCMKVIVNLHKAFKNNLFEKVQPFIDTINEIYANMKTILPLYFNDQTKGESNGEGDVPMESVASPQYNSTGNNNESQAKHLVASMKSFRTLAEYPIILVSLLSSYKQLVNTALPTFIPLLINFLQLEVDAQKQAREEATKRNETYTSVSPEIKDRTLYGDFILSQVKAASFLAYISIRGHSAKLLSDHNSVIPDIILRLLQDCPSELSSARKELLHATRHILSTSYKPFFLPKLDLLFNEKILLGDGFSAYETLRPLAYSTAADFLHNTRSELTSSQVWKAVMMYSRLLQDTTVIPTVQIMSAKLLLNLLERINKLPSSEARRLCFIIIEAYTNRFESLNAEYNSIMKRSREYKSEKEKSEITLKDSTENRSRDLNFIKEEEIKVLNDEELDINYIIKNETIQPDEDVDMKDSHVNENDQTPEFEDLTLFDLQYEYPIQIFQPSDTDPLKDARYLFRTLLNFLKTVILLLRQTNPPPPSPDYNVQAWNNVARMFDVEEVNILKKLFKQSVICSRFFQNPKTTDITEKQKAFDIRQPNLPISASKDEKDLMEVIAAMFSKIDLSTFNEIVVSEIEFLVNEMVNYVPLLHLAHFFLGSEVTSSNFLGIVLNYLKSKLEVLDEDEAMTSHIFLRLLKLCLLSLNLYQTNNEPIVTIHVRDLILKSLELSTKAKDPIVYFYLIRTLFKSISSGKFESINSEIFPLLPSLLKSLSKLIDAATTLQEREIYIELCLTVPVKINRMVSFLKFLMRPIALALNGSHDLITQSLRMLELCIDNVTAEYLDPVMDPVIDEIMKALWKHLRPYPYYYVHSHTAVRILGKLGGRNRKFIKPSEDLTPQETLSQRLEILVSVDSLKGDQLISVTTGVETAINMLEDPRQTLDPKIATHYRINAFKYLSSVFKLFVDGKDMPGNYWELVKEGVQFLLKDKIEDERSLENMVIRDQRKFNNQEKLAERLLNSIFFSASIKELNHEVNELIQNICRHFTQLYIVKHIIKRRKNERHFSVNDGEGKVFINEHILLNSIVYALSSHLEEVKEAGIAAVKSMFDFSVSLFGSIEKSLNFILLRSLSVVFFHACYDELYYNKYGGVLGLKVMIKDAKIPIKWFSKYQVELVRALFYVLRDTPENMPVAAVDMSVDLIKTIIRGCNEGTKNLDCLSSNLVSSLVYDLANSNKVIRQTSKDSLEILADITGLSISKIINPSKTLLLNPIFSKPLRALPLHMQVGNIEAINFWLVVSDGEDSFNEEMKRLLQEAIAILNTEDLVLVGGKRLFEYHTREKLTELRVVCVNLLKIVISKPDYPNAPRMDILSTLFKALCSPESRIIEASYLALKVALSESTKLPRNLLQSGLRPMLMNLADHKKLSVSNLEALAKLLVLLISYFKVEIGNKLMDHLKAWATPHTLHVISSQDLSSNSTIKIVSAILNIFHLLPEKARIFIPDILSILNYLEFNLRRCQGSPFRVPIGKFLNRFASETFTYYLDNFKSTQDKLPYFIQECPELKNVAKSSFSKLLESVSSESDFAIKVIKYGNLINVATAISESESEWIFEEKAVLEEMRNLTQMIVKKNNEDPFDKSYHFQLSGAVSKFQKVFAIYLRHSKDLEMLISFLKFASESQLVLSVDFEEFVFEVTAKSNDTELRQDCLNKCVTIFLEPAESLKTKVMLSKKLLHPIILFENHKNGGIKKLCEKNNELSTAEWLNSVHTKIWKSTGNIVMNHAAGEVDHYRMELLQMTACLISMAKDVIENLRKDVIKFSWCLNRLDDALTKNASYLTSCYFINAYATPLKIRTNLLVALLRDNNSDIKYLVQQSLDLIAPVMGDTDDQSEKNISWLKYPRRVISENGFMVSNIVNVYKFMVRHKDIFFYARDHFISTIITAMGKLTILQNTSTDNQTLALDIAELILYWEKKTKELKTKESTKLLMKEKKDIKSGNNDNDYATSLSYSIPFGQKEAFITFLIRYVCINTQRSSNGDLGKRALNVLYELLSPGYWSDVTVKLSFFDKFLIEPDFNNANNNNILLYCINSLEVLSVSLNHKSNEWIIDNLPALQNLLDKSIRSDNHDVQEALQKVLRSILNAIKEETDEDQEYEPEEIKNFLNLLTSVISDDLGNTSSLAAGVTLCWTVTNYKPERLNNLFPSIMKTFGKLCKDHVTIINQKSGDQQSKSGEEAKMTTKLLDRLLCFAAMRISHLGDQRRIYLSLLAQLIEKTSDPCILSRILSIVHGFIFKKDNLFPTTKEKAAILGKMMGFETRKDIPKSLAKSFYKIIIKIFEDDSFLYSDLTQRLEHPFLIGTRFFDVGIRSRLMKFLNECIEDGIDKRLNYVIKEQNWEYLADYPWLIQAVEILFGSLKYEQRAQLSEKEYKFAPLEYFRETIVLNENKITDDSKDEEFAPFIAKHKRFLKEVRSVTVGDIFIPLIEVLRSDTNDVNKTWAEIFSVGYKGVSDSQKVDFARSFSSLLAKDYHLRQVKLKPNVIQGLLGGGERCEDLHIPPHLVKYLGTTFDAYYSCMHMVEKVMESDNKTVKEAAEDAYCEILSKLQESDLFDGLWKKRARYSSTKAAISFEQIGIYDKALNFYEDAQIEARNGFVPYGDAEYMLWEDNWISCAQKLQQWDVLVELAKNETYTDLLLECGWRVANWNDDKESLEQSIRSVIDVPTTRRQFFHSYLLFQGFCQQEKSVGDLMRSYDEGIQLALSKWNSLPSRPTTAHISLLHTFQQYIELNEATKAYGSMITTNAQNSESKLLELQGVLRAWRERLPNLWDDISIWNDLCTQRLHAYNLLGVLNRPFLGSANNNNIRSSRGYHETAFMINRFANVARKHGMPEVCVTQLTKIYTLPNIEISEAFIKLTEQAKCHYQSGNEINSGLDVITNTNLSYFNASQKAEFLTLKGMFQAKLNAFDEANQSFSSAVNLDRDLPKVWAEWGFFSYRLFKQGSRKPTQNQNQLLKYAGNSLTCFLNAAGLYKSDKSRRCIALILWLISLDDQKGTLANEFNNFKGEVPVWYWITFIPQLLTSLSHREAKIVKQILLLIGKKYPQALHFPLRTTKEDLLAIQKQLTAQAGMKAAAAKKEEHKEISKQDHSTKEINNEKEEKELVSTEVKVKSETKNIDSDVEMKNGSGDEEKSEEHQKSASGENSIGSENNRKSEENPAETSKETSEERPEGSSEEKSEGQKEKSGEKADEKLEEKSNEKPEEQSEKSDKKPEIVEEQPEKKSEKESEGISQEISAEKPEEKPKEKLEEKPEEKPEGKSGERSEDKSEEKTKISEESNDVNTIKVEASGLEKEIPTDIIDGNNETSTKNSNTGNADNSDNSAGASQDQKGGKIEEKSTSSTSTNGGQPWEYVEEIMSVTKTSYPLLALSLELLVDQITQRFKSNADEDAYRLVVALLNDAMLSYSRISNPEKDIRLPQHMENNISRFAGTVLPKLIRVEFEKDLIESKPNFLEYISKLIEWRGRLENKLDRRFNKINLENICPHLTEFHHQKFEGIEVPGQYLLNEDTNNNFVKIERFLPTLEIVRGYTSCFKKLQIRGHDGSIQQFSVQFPSNRHSRREERIFQMYRILGSVLDKKVQSRSRNIKLTVPTAVPLSPHIRVIKNDEEDVTLLKIYEHHCLFKKQRFDEPFFYTAMKLREAFNLSGSAKVDIVKVKMEILNAVQSLYTPTTIVRDYFFNLYEKYEDFWIFRKQFTSQYASFIFMTYMMSITGRQPHKIHMGTKSGSVWTSDMLCNKSANVNFPGVFGQSLLNPAYQRKSPVIHSNETVPFRLTPNIQKFIGEIGVEGILSVYFLVIARCFSEPEFELDHYLNLFVRDEIIAFFSQNMRSSFQGALLREIVRVNSDLIIGNVVKAGSVNNSKVATQNVNELISHAVNPRHLAQFDSLWRSYL</sequence>
<dbReference type="CDD" id="cd05163">
    <property type="entry name" value="PIKK_TRRAP"/>
    <property type="match status" value="1"/>
</dbReference>
<evidence type="ECO:0008006" key="8">
    <source>
        <dbReference type="Google" id="ProtNLM"/>
    </source>
</evidence>
<dbReference type="Pfam" id="PF00454">
    <property type="entry name" value="PI3_PI4_kinase"/>
    <property type="match status" value="1"/>
</dbReference>
<feature type="compositionally biased region" description="Polar residues" evidence="2">
    <location>
        <begin position="178"/>
        <end position="189"/>
    </location>
</feature>
<feature type="compositionally biased region" description="Basic and acidic residues" evidence="2">
    <location>
        <begin position="3249"/>
        <end position="3327"/>
    </location>
</feature>
<feature type="region of interest" description="Disordered" evidence="2">
    <location>
        <begin position="3171"/>
        <end position="3446"/>
    </location>
</feature>
<evidence type="ECO:0000256" key="2">
    <source>
        <dbReference type="SAM" id="MobiDB-lite"/>
    </source>
</evidence>
<dbReference type="GO" id="GO:0006281">
    <property type="term" value="P:DNA repair"/>
    <property type="evidence" value="ECO:0007669"/>
    <property type="project" value="TreeGrafter"/>
</dbReference>
<dbReference type="Gene3D" id="1.10.1070.11">
    <property type="entry name" value="Phosphatidylinositol 3-/4-kinase, catalytic domain"/>
    <property type="match status" value="1"/>
</dbReference>